<evidence type="ECO:0000313" key="1">
    <source>
        <dbReference type="EMBL" id="ERK38629.1"/>
    </source>
</evidence>
<accession>U2P4J9</accession>
<dbReference type="Proteomes" id="UP000016648">
    <property type="component" value="Unassembled WGS sequence"/>
</dbReference>
<protein>
    <submittedName>
        <fullName evidence="1">Uncharacterized protein</fullName>
    </submittedName>
</protein>
<reference evidence="1 2" key="1">
    <citation type="submission" date="2013-08" db="EMBL/GenBank/DDBJ databases">
        <authorList>
            <person name="Durkin A.S."/>
            <person name="Haft D.R."/>
            <person name="McCorrison J."/>
            <person name="Torralba M."/>
            <person name="Gillis M."/>
            <person name="Haft D.H."/>
            <person name="Methe B."/>
            <person name="Sutton G."/>
            <person name="Nelson K.E."/>
        </authorList>
    </citation>
    <scope>NUCLEOTIDE SEQUENCE [LARGE SCALE GENOMIC DNA]</scope>
    <source>
        <strain evidence="1 2">F0067</strain>
    </source>
</reference>
<comment type="caution">
    <text evidence="1">The sequence shown here is derived from an EMBL/GenBank/DDBJ whole genome shotgun (WGS) entry which is preliminary data.</text>
</comment>
<dbReference type="PATRIC" id="fig|1115809.3.peg.2005"/>
<gene>
    <name evidence="1" type="ORF">HMPREF9135_1821</name>
</gene>
<organism evidence="1 2">
    <name type="scientific">Segatella baroniae F0067</name>
    <dbReference type="NCBI Taxonomy" id="1115809"/>
    <lineage>
        <taxon>Bacteria</taxon>
        <taxon>Pseudomonadati</taxon>
        <taxon>Bacteroidota</taxon>
        <taxon>Bacteroidia</taxon>
        <taxon>Bacteroidales</taxon>
        <taxon>Prevotellaceae</taxon>
        <taxon>Segatella</taxon>
    </lineage>
</organism>
<proteinExistence type="predicted"/>
<dbReference type="EMBL" id="AWEY01000035">
    <property type="protein sequence ID" value="ERK38629.1"/>
    <property type="molecule type" value="Genomic_DNA"/>
</dbReference>
<name>U2P4J9_9BACT</name>
<evidence type="ECO:0000313" key="2">
    <source>
        <dbReference type="Proteomes" id="UP000016648"/>
    </source>
</evidence>
<keyword evidence="2" id="KW-1185">Reference proteome</keyword>
<dbReference type="AlphaFoldDB" id="U2P4J9"/>
<sequence length="52" mass="5943">MNKIRTISETEGIQINELITLGLDMVISKYEETHGAVRPKKINKGNIDNIFR</sequence>